<dbReference type="Gene3D" id="2.60.120.290">
    <property type="entry name" value="Spermadhesin, CUB domain"/>
    <property type="match status" value="3"/>
</dbReference>
<dbReference type="InterPro" id="IPR000859">
    <property type="entry name" value="CUB_dom"/>
</dbReference>
<keyword evidence="6" id="KW-1185">Reference proteome</keyword>
<dbReference type="InParanoid" id="A0A194RDA9"/>
<proteinExistence type="predicted"/>
<gene>
    <name evidence="5" type="ORF">RR48_09292</name>
</gene>
<dbReference type="SMART" id="SM00042">
    <property type="entry name" value="CUB"/>
    <property type="match status" value="3"/>
</dbReference>
<dbReference type="EMBL" id="KQ460397">
    <property type="protein sequence ID" value="KPJ15265.1"/>
    <property type="molecule type" value="Genomic_DNA"/>
</dbReference>
<comment type="caution">
    <text evidence="3">Lacks conserved residue(s) required for the propagation of feature annotation.</text>
</comment>
<organism evidence="5 6">
    <name type="scientific">Papilio machaon</name>
    <name type="common">Old World swallowtail butterfly</name>
    <dbReference type="NCBI Taxonomy" id="76193"/>
    <lineage>
        <taxon>Eukaryota</taxon>
        <taxon>Metazoa</taxon>
        <taxon>Ecdysozoa</taxon>
        <taxon>Arthropoda</taxon>
        <taxon>Hexapoda</taxon>
        <taxon>Insecta</taxon>
        <taxon>Pterygota</taxon>
        <taxon>Neoptera</taxon>
        <taxon>Endopterygota</taxon>
        <taxon>Lepidoptera</taxon>
        <taxon>Glossata</taxon>
        <taxon>Ditrysia</taxon>
        <taxon>Papilionoidea</taxon>
        <taxon>Papilionidae</taxon>
        <taxon>Papilioninae</taxon>
        <taxon>Papilio</taxon>
    </lineage>
</organism>
<dbReference type="InterPro" id="IPR035914">
    <property type="entry name" value="Sperma_CUB_dom_sf"/>
</dbReference>
<dbReference type="PANTHER" id="PTHR24251">
    <property type="entry name" value="OVOCHYMASE-RELATED"/>
    <property type="match status" value="1"/>
</dbReference>
<feature type="domain" description="CUB" evidence="4">
    <location>
        <begin position="47"/>
        <end position="181"/>
    </location>
</feature>
<dbReference type="Proteomes" id="UP000053240">
    <property type="component" value="Unassembled WGS sequence"/>
</dbReference>
<dbReference type="Pfam" id="PF00431">
    <property type="entry name" value="CUB"/>
    <property type="match status" value="3"/>
</dbReference>
<feature type="domain" description="CUB" evidence="4">
    <location>
        <begin position="299"/>
        <end position="405"/>
    </location>
</feature>
<sequence>MCGYVNSSTTINSSGNEVLLQLVTDISAAYTGFQVEIIFSYSESAGCGGQIDLNPTSSHTLKSPLIGNSFVYENYLDCTWNIKAPHDYVVNVEFISFHVSSCYNVNQTALGISTCNCDFVEFRDGINPNSIIIGTYCGHTLPPQIHSTYEYMSVRLATDGELASSESSRSYRGFEIEFITSGFCGRNYTDSQGRIKSRYPTPEDSTDCYTLITAPEHHTVALYFLFITPEYDNENVYLDIFDGNSTTSPLLVRFAKEAVRYSAVFSTGKSLLLHNHGGDNKRMLTFDSNYVATDKGRGCGGKLNNVVGRVMSPLYPEVYRQKSTCEWELETPHGTRVMVHFEVFDLGVVCDQNYLQLVNRDGNTISTFCSETPADYTSVDNYVKIIFTTTLNNGGTGWVADFVAIA</sequence>
<keyword evidence="2" id="KW-1015">Disulfide bond</keyword>
<evidence type="ECO:0000313" key="6">
    <source>
        <dbReference type="Proteomes" id="UP000053240"/>
    </source>
</evidence>
<dbReference type="CDD" id="cd00041">
    <property type="entry name" value="CUB"/>
    <property type="match status" value="3"/>
</dbReference>
<accession>A0A194RDA9</accession>
<dbReference type="AlphaFoldDB" id="A0A194RDA9"/>
<protein>
    <submittedName>
        <fullName evidence="5">Cubilin</fullName>
    </submittedName>
</protein>
<dbReference type="STRING" id="76193.A0A194RDA9"/>
<evidence type="ECO:0000259" key="4">
    <source>
        <dbReference type="PROSITE" id="PS01180"/>
    </source>
</evidence>
<dbReference type="PROSITE" id="PS01180">
    <property type="entry name" value="CUB"/>
    <property type="match status" value="3"/>
</dbReference>
<evidence type="ECO:0000313" key="5">
    <source>
        <dbReference type="EMBL" id="KPJ15265.1"/>
    </source>
</evidence>
<name>A0A194RDA9_PAPMA</name>
<evidence type="ECO:0000256" key="3">
    <source>
        <dbReference type="PROSITE-ProRule" id="PRU00059"/>
    </source>
</evidence>
<evidence type="ECO:0000256" key="1">
    <source>
        <dbReference type="ARBA" id="ARBA00022737"/>
    </source>
</evidence>
<keyword evidence="1" id="KW-0677">Repeat</keyword>
<reference evidence="5 6" key="1">
    <citation type="journal article" date="2015" name="Nat. Commun.">
        <title>Outbred genome sequencing and CRISPR/Cas9 gene editing in butterflies.</title>
        <authorList>
            <person name="Li X."/>
            <person name="Fan D."/>
            <person name="Zhang W."/>
            <person name="Liu G."/>
            <person name="Zhang L."/>
            <person name="Zhao L."/>
            <person name="Fang X."/>
            <person name="Chen L."/>
            <person name="Dong Y."/>
            <person name="Chen Y."/>
            <person name="Ding Y."/>
            <person name="Zhao R."/>
            <person name="Feng M."/>
            <person name="Zhu Y."/>
            <person name="Feng Y."/>
            <person name="Jiang X."/>
            <person name="Zhu D."/>
            <person name="Xiang H."/>
            <person name="Feng X."/>
            <person name="Li S."/>
            <person name="Wang J."/>
            <person name="Zhang G."/>
            <person name="Kronforst M.R."/>
            <person name="Wang W."/>
        </authorList>
    </citation>
    <scope>NUCLEOTIDE SEQUENCE [LARGE SCALE GENOMIC DNA]</scope>
    <source>
        <strain evidence="5">Ya'a_city_454_Pm</strain>
        <tissue evidence="5">Whole body</tissue>
    </source>
</reference>
<evidence type="ECO:0000256" key="2">
    <source>
        <dbReference type="ARBA" id="ARBA00023157"/>
    </source>
</evidence>
<feature type="domain" description="CUB" evidence="4">
    <location>
        <begin position="184"/>
        <end position="293"/>
    </location>
</feature>
<dbReference type="SUPFAM" id="SSF49854">
    <property type="entry name" value="Spermadhesin, CUB domain"/>
    <property type="match status" value="3"/>
</dbReference>